<evidence type="ECO:0000313" key="5">
    <source>
        <dbReference type="Proteomes" id="UP000242869"/>
    </source>
</evidence>
<accession>A0A1I5D6Y7</accession>
<dbReference type="GO" id="GO:1904680">
    <property type="term" value="F:peptide transmembrane transporter activity"/>
    <property type="evidence" value="ECO:0007669"/>
    <property type="project" value="TreeGrafter"/>
</dbReference>
<protein>
    <submittedName>
        <fullName evidence="4">Microcin C transport system substrate-binding protein</fullName>
    </submittedName>
</protein>
<keyword evidence="1 2" id="KW-0732">Signal</keyword>
<dbReference type="GO" id="GO:0043190">
    <property type="term" value="C:ATP-binding cassette (ABC) transporter complex"/>
    <property type="evidence" value="ECO:0007669"/>
    <property type="project" value="InterPro"/>
</dbReference>
<dbReference type="PIRSF" id="PIRSF002741">
    <property type="entry name" value="MppA"/>
    <property type="match status" value="1"/>
</dbReference>
<evidence type="ECO:0000256" key="2">
    <source>
        <dbReference type="SAM" id="SignalP"/>
    </source>
</evidence>
<evidence type="ECO:0000256" key="1">
    <source>
        <dbReference type="ARBA" id="ARBA00022729"/>
    </source>
</evidence>
<dbReference type="CDD" id="cd08497">
    <property type="entry name" value="MbnE-like"/>
    <property type="match status" value="1"/>
</dbReference>
<evidence type="ECO:0000313" key="4">
    <source>
        <dbReference type="EMBL" id="SFN94970.1"/>
    </source>
</evidence>
<dbReference type="PANTHER" id="PTHR30290:SF64">
    <property type="entry name" value="ABC TRANSPORTER PERIPLASMIC BINDING PROTEIN"/>
    <property type="match status" value="1"/>
</dbReference>
<dbReference type="Proteomes" id="UP000242869">
    <property type="component" value="Unassembled WGS sequence"/>
</dbReference>
<dbReference type="InterPro" id="IPR039424">
    <property type="entry name" value="SBP_5"/>
</dbReference>
<dbReference type="InterPro" id="IPR030678">
    <property type="entry name" value="Peptide/Ni-bd"/>
</dbReference>
<dbReference type="GO" id="GO:0030288">
    <property type="term" value="C:outer membrane-bounded periplasmic space"/>
    <property type="evidence" value="ECO:0007669"/>
    <property type="project" value="TreeGrafter"/>
</dbReference>
<dbReference type="OrthoDB" id="9801799at2"/>
<dbReference type="SUPFAM" id="SSF53850">
    <property type="entry name" value="Periplasmic binding protein-like II"/>
    <property type="match status" value="1"/>
</dbReference>
<dbReference type="InterPro" id="IPR000914">
    <property type="entry name" value="SBP_5_dom"/>
</dbReference>
<dbReference type="Gene3D" id="3.10.105.10">
    <property type="entry name" value="Dipeptide-binding Protein, Domain 3"/>
    <property type="match status" value="1"/>
</dbReference>
<reference evidence="5" key="1">
    <citation type="submission" date="2016-10" db="EMBL/GenBank/DDBJ databases">
        <authorList>
            <person name="Varghese N."/>
            <person name="Submissions S."/>
        </authorList>
    </citation>
    <scope>NUCLEOTIDE SEQUENCE [LARGE SCALE GENOMIC DNA]</scope>
    <source>
        <strain evidence="5">DSM 6150</strain>
    </source>
</reference>
<dbReference type="Pfam" id="PF00496">
    <property type="entry name" value="SBP_bac_5"/>
    <property type="match status" value="1"/>
</dbReference>
<dbReference type="Gene3D" id="3.40.190.10">
    <property type="entry name" value="Periplasmic binding protein-like II"/>
    <property type="match status" value="1"/>
</dbReference>
<dbReference type="GO" id="GO:0042884">
    <property type="term" value="P:microcin transport"/>
    <property type="evidence" value="ECO:0007669"/>
    <property type="project" value="TreeGrafter"/>
</dbReference>
<feature type="domain" description="Solute-binding protein family 5" evidence="3">
    <location>
        <begin position="99"/>
        <end position="506"/>
    </location>
</feature>
<dbReference type="GO" id="GO:0015833">
    <property type="term" value="P:peptide transport"/>
    <property type="evidence" value="ECO:0007669"/>
    <property type="project" value="TreeGrafter"/>
</dbReference>
<dbReference type="STRING" id="83765.SAMN05660284_02591"/>
<dbReference type="PANTHER" id="PTHR30290">
    <property type="entry name" value="PERIPLASMIC BINDING COMPONENT OF ABC TRANSPORTER"/>
    <property type="match status" value="1"/>
</dbReference>
<sequence length="596" mass="67757">MRRFPFFFVLVLLALAQHAQAGHALALGYTPKYPASFTHFGYVNPDAPKGGEVVLPNPDRRTSFDSFNPFVLKGTPVAGLSPLMFESLAVASLDEPATVYGLLAEDMAVASDGLSITFRLNPAARFNNGDPVLAADVKHSFDTLNSKAAHPSYRTRLAEVAAVEVTGERTVRYRFRRPNPDLPLMVASLPVFSRKWGNSKPLDKIVLETPIASGPYRIERYDLGRSIVYQRRSDYWAQQHPARRGTFNFSRIVYRFYKDDVARLEAFKAGEFDFLVEYTARNWARQYHGPKFRSGELLKKEFPHSNTAGMQGFVLNIRKPQFADKRVRQALGLALDFQWMNRQLFYSQYTRIDSFYSNGELAARGTPSAAELKLLEPLRSQLDPAVFGPAPVPPSTEAPASLRDNLRRARDLLAQAGWTYRDGALRNAQGEPFVFEWLDDGGSMSRVFAVFERNLNKLGITVKGRQVDYALYQRRLDEFDFDLISLRFPDTQSPGIELYDYYSSKAAKEKGSSNVIGLQEPAVDKLIDAVVKSRTRAERVTAVHALDRVLRHGYYIIPHWYSASHRVAWKNRLAWPQKLPLYYEAGEWMLETWWVK</sequence>
<evidence type="ECO:0000259" key="3">
    <source>
        <dbReference type="Pfam" id="PF00496"/>
    </source>
</evidence>
<gene>
    <name evidence="4" type="ORF">SAMN05660284_02591</name>
</gene>
<dbReference type="RefSeq" id="WP_091197500.1">
    <property type="nucleotide sequence ID" value="NZ_FOVE01000023.1"/>
</dbReference>
<dbReference type="AlphaFoldDB" id="A0A1I5D6Y7"/>
<organism evidence="4 5">
    <name type="scientific">Formivibrio citricus</name>
    <dbReference type="NCBI Taxonomy" id="83765"/>
    <lineage>
        <taxon>Bacteria</taxon>
        <taxon>Pseudomonadati</taxon>
        <taxon>Pseudomonadota</taxon>
        <taxon>Betaproteobacteria</taxon>
        <taxon>Neisseriales</taxon>
        <taxon>Chitinibacteraceae</taxon>
        <taxon>Formivibrio</taxon>
    </lineage>
</organism>
<dbReference type="EMBL" id="FOVE01000023">
    <property type="protein sequence ID" value="SFN94970.1"/>
    <property type="molecule type" value="Genomic_DNA"/>
</dbReference>
<keyword evidence="5" id="KW-1185">Reference proteome</keyword>
<name>A0A1I5D6Y7_9NEIS</name>
<feature type="signal peptide" evidence="2">
    <location>
        <begin position="1"/>
        <end position="21"/>
    </location>
</feature>
<feature type="chain" id="PRO_5017266932" evidence="2">
    <location>
        <begin position="22"/>
        <end position="596"/>
    </location>
</feature>
<proteinExistence type="predicted"/>